<comment type="caution">
    <text evidence="10">The sequence shown here is derived from an EMBL/GenBank/DDBJ whole genome shotgun (WGS) entry which is preliminary data.</text>
</comment>
<keyword evidence="6" id="KW-0333">Golgi apparatus</keyword>
<keyword evidence="3" id="KW-0337">GPI-anchor biosynthesis</keyword>
<feature type="transmembrane region" description="Helical" evidence="8">
    <location>
        <begin position="107"/>
        <end position="131"/>
    </location>
</feature>
<keyword evidence="5 8" id="KW-1133">Transmembrane helix</keyword>
<evidence type="ECO:0000259" key="9">
    <source>
        <dbReference type="Pfam" id="PF10277"/>
    </source>
</evidence>
<gene>
    <name evidence="10" type="ORF">D915_006062</name>
</gene>
<dbReference type="AlphaFoldDB" id="A0A4E0R9X2"/>
<dbReference type="InterPro" id="IPR019402">
    <property type="entry name" value="CWH43_N"/>
</dbReference>
<evidence type="ECO:0000256" key="6">
    <source>
        <dbReference type="ARBA" id="ARBA00023034"/>
    </source>
</evidence>
<feature type="transmembrane region" description="Helical" evidence="8">
    <location>
        <begin position="208"/>
        <end position="231"/>
    </location>
</feature>
<sequence>MKTTEMLRYVKPKTNSMLLFVQIASGLPILALLICVSLCINMNFGLTTHCTSTNFLPSLSAAVGTKQPQRSTWLLAISISSLLRLVLIPPVMASYQVTFGRILGSGYFSAIRLLFLINTIEIAFLLIMSVIPSSSNYEAHRNTLAVFVLMSVLFMILDSSFFRQLADHTGNSYLVRQACRKRKLLVAYLSTLAIVGTVYYIHTFYCPPYAYTLFSALEYIAICLNVCYHFVMLGVVHRKPVSAILELPVHGEFFLFCDTSLPL</sequence>
<evidence type="ECO:0000256" key="3">
    <source>
        <dbReference type="ARBA" id="ARBA00022502"/>
    </source>
</evidence>
<keyword evidence="11" id="KW-1185">Reference proteome</keyword>
<keyword evidence="10" id="KW-0675">Receptor</keyword>
<dbReference type="GO" id="GO:0005789">
    <property type="term" value="C:endoplasmic reticulum membrane"/>
    <property type="evidence" value="ECO:0007669"/>
    <property type="project" value="TreeGrafter"/>
</dbReference>
<keyword evidence="4 8" id="KW-0812">Transmembrane</keyword>
<dbReference type="InterPro" id="IPR039545">
    <property type="entry name" value="PGAP2"/>
</dbReference>
<feature type="transmembrane region" description="Helical" evidence="8">
    <location>
        <begin position="184"/>
        <end position="202"/>
    </location>
</feature>
<dbReference type="PANTHER" id="PTHR12892:SF11">
    <property type="entry name" value="POST-GPI ATTACHMENT TO PROTEINS FACTOR 2"/>
    <property type="match status" value="1"/>
</dbReference>
<dbReference type="EMBL" id="JXXN02002332">
    <property type="protein sequence ID" value="THD23104.1"/>
    <property type="molecule type" value="Genomic_DNA"/>
</dbReference>
<dbReference type="Pfam" id="PF10277">
    <property type="entry name" value="Frag1"/>
    <property type="match status" value="1"/>
</dbReference>
<protein>
    <submittedName>
        <fullName evidence="10">Fgf receptor activating protein</fullName>
    </submittedName>
</protein>
<feature type="transmembrane region" description="Helical" evidence="8">
    <location>
        <begin position="20"/>
        <end position="44"/>
    </location>
</feature>
<organism evidence="10 11">
    <name type="scientific">Fasciola hepatica</name>
    <name type="common">Liver fluke</name>
    <dbReference type="NCBI Taxonomy" id="6192"/>
    <lineage>
        <taxon>Eukaryota</taxon>
        <taxon>Metazoa</taxon>
        <taxon>Spiralia</taxon>
        <taxon>Lophotrochozoa</taxon>
        <taxon>Platyhelminthes</taxon>
        <taxon>Trematoda</taxon>
        <taxon>Digenea</taxon>
        <taxon>Plagiorchiida</taxon>
        <taxon>Echinostomata</taxon>
        <taxon>Echinostomatoidea</taxon>
        <taxon>Fasciolidae</taxon>
        <taxon>Fasciola</taxon>
    </lineage>
</organism>
<feature type="transmembrane region" description="Helical" evidence="8">
    <location>
        <begin position="143"/>
        <end position="163"/>
    </location>
</feature>
<evidence type="ECO:0000256" key="4">
    <source>
        <dbReference type="ARBA" id="ARBA00022692"/>
    </source>
</evidence>
<dbReference type="PANTHER" id="PTHR12892">
    <property type="entry name" value="FGF RECEPTOR ACTIVATING PROTEIN 1"/>
    <property type="match status" value="1"/>
</dbReference>
<evidence type="ECO:0000256" key="8">
    <source>
        <dbReference type="SAM" id="Phobius"/>
    </source>
</evidence>
<dbReference type="GO" id="GO:0000139">
    <property type="term" value="C:Golgi membrane"/>
    <property type="evidence" value="ECO:0007669"/>
    <property type="project" value="UniProtKB-SubCell"/>
</dbReference>
<evidence type="ECO:0000256" key="5">
    <source>
        <dbReference type="ARBA" id="ARBA00022989"/>
    </source>
</evidence>
<proteinExistence type="inferred from homology"/>
<dbReference type="GO" id="GO:0006506">
    <property type="term" value="P:GPI anchor biosynthetic process"/>
    <property type="evidence" value="ECO:0007669"/>
    <property type="project" value="UniProtKB-KW"/>
</dbReference>
<evidence type="ECO:0000256" key="7">
    <source>
        <dbReference type="ARBA" id="ARBA00023136"/>
    </source>
</evidence>
<evidence type="ECO:0000256" key="1">
    <source>
        <dbReference type="ARBA" id="ARBA00004653"/>
    </source>
</evidence>
<feature type="transmembrane region" description="Helical" evidence="8">
    <location>
        <begin position="73"/>
        <end position="95"/>
    </location>
</feature>
<feature type="domain" description="CWH43-like N-terminal" evidence="9">
    <location>
        <begin position="19"/>
        <end position="232"/>
    </location>
</feature>
<dbReference type="Proteomes" id="UP000230066">
    <property type="component" value="Unassembled WGS sequence"/>
</dbReference>
<evidence type="ECO:0000313" key="11">
    <source>
        <dbReference type="Proteomes" id="UP000230066"/>
    </source>
</evidence>
<evidence type="ECO:0000313" key="10">
    <source>
        <dbReference type="EMBL" id="THD23104.1"/>
    </source>
</evidence>
<reference evidence="10" key="1">
    <citation type="submission" date="2019-03" db="EMBL/GenBank/DDBJ databases">
        <title>Improved annotation for the trematode Fasciola hepatica.</title>
        <authorList>
            <person name="Choi Y.-J."/>
            <person name="Martin J."/>
            <person name="Mitreva M."/>
        </authorList>
    </citation>
    <scope>NUCLEOTIDE SEQUENCE [LARGE SCALE GENOMIC DNA]</scope>
</reference>
<evidence type="ECO:0000256" key="2">
    <source>
        <dbReference type="ARBA" id="ARBA00007414"/>
    </source>
</evidence>
<comment type="subcellular location">
    <subcellularLocation>
        <location evidence="1">Golgi apparatus membrane</location>
        <topology evidence="1">Multi-pass membrane protein</topology>
    </subcellularLocation>
</comment>
<comment type="similarity">
    <text evidence="2">Belongs to the PGAP2 family.</text>
</comment>
<keyword evidence="7 8" id="KW-0472">Membrane</keyword>
<name>A0A4E0R9X2_FASHE</name>
<accession>A0A4E0R9X2</accession>